<keyword evidence="5" id="KW-0479">Metal-binding</keyword>
<accession>A0A8H6Y3D5</accession>
<evidence type="ECO:0000256" key="4">
    <source>
        <dbReference type="ARBA" id="ARBA00022605"/>
    </source>
</evidence>
<keyword evidence="6 11" id="KW-0223">Dioxygenase</keyword>
<dbReference type="PANTHER" id="PTHR23418">
    <property type="entry name" value="ACIREDUCTONE DIOXYGENASE"/>
    <property type="match status" value="1"/>
</dbReference>
<proteinExistence type="predicted"/>
<evidence type="ECO:0000256" key="6">
    <source>
        <dbReference type="ARBA" id="ARBA00022964"/>
    </source>
</evidence>
<dbReference type="OrthoDB" id="1867259at2759"/>
<evidence type="ECO:0000256" key="2">
    <source>
        <dbReference type="ARBA" id="ARBA00001954"/>
    </source>
</evidence>
<evidence type="ECO:0000256" key="5">
    <source>
        <dbReference type="ARBA" id="ARBA00022723"/>
    </source>
</evidence>
<evidence type="ECO:0000256" key="7">
    <source>
        <dbReference type="ARBA" id="ARBA00023002"/>
    </source>
</evidence>
<dbReference type="GO" id="GO:0010309">
    <property type="term" value="F:acireductone dioxygenase [iron(II)-requiring] activity"/>
    <property type="evidence" value="ECO:0007669"/>
    <property type="project" value="UniProtKB-EC"/>
</dbReference>
<name>A0A8H6Y3D5_9AGAR</name>
<dbReference type="SUPFAM" id="SSF51182">
    <property type="entry name" value="RmlC-like cupins"/>
    <property type="match status" value="1"/>
</dbReference>
<dbReference type="GO" id="GO:0046872">
    <property type="term" value="F:metal ion binding"/>
    <property type="evidence" value="ECO:0007669"/>
    <property type="project" value="UniProtKB-KW"/>
</dbReference>
<evidence type="ECO:0000256" key="9">
    <source>
        <dbReference type="ARBA" id="ARBA00023167"/>
    </source>
</evidence>
<dbReference type="GO" id="GO:0009086">
    <property type="term" value="P:methionine biosynthetic process"/>
    <property type="evidence" value="ECO:0007669"/>
    <property type="project" value="UniProtKB-KW"/>
</dbReference>
<keyword evidence="12" id="KW-1185">Reference proteome</keyword>
<evidence type="ECO:0000256" key="3">
    <source>
        <dbReference type="ARBA" id="ARBA00022596"/>
    </source>
</evidence>
<dbReference type="PANTHER" id="PTHR23418:SF0">
    <property type="entry name" value="ACIREDUCTONE DIOXYGENASE"/>
    <property type="match status" value="1"/>
</dbReference>
<reference evidence="11" key="1">
    <citation type="submission" date="2020-05" db="EMBL/GenBank/DDBJ databases">
        <title>Mycena genomes resolve the evolution of fungal bioluminescence.</title>
        <authorList>
            <person name="Tsai I.J."/>
        </authorList>
    </citation>
    <scope>NUCLEOTIDE SEQUENCE</scope>
    <source>
        <strain evidence="11">160909Yilan</strain>
    </source>
</reference>
<dbReference type="Proteomes" id="UP000623467">
    <property type="component" value="Unassembled WGS sequence"/>
</dbReference>
<sequence length="505" mass="55371">MLAYYFDNLPTDQGLPHITDPARPVLAETLVKLSVLSWHVPVDGHESGVDEADDEFEVNRVAKERGYKNRDVINVSREGMGAVYEEKIRGFFEEHMHEDEEIRYILSGYEKCPRTRGSASPSRGRPACPSCRHLPPLHLRYEGPDSGVEAVQGACAFSFRFCSPRGLREFERIPFIRYAGLWIPPFLPLFVARLPSGFRAMHPARLQSPQCAAGAGAHTHVRRRPSSSIRIPHCIPSLALASSVPPSLLASRNPHAASLPLGTLVLPIVHPTLLDASCAEFDGPPDDAAVLDMSLTQPDRRLSPPLLPLSCSLSPHPPPCIRCAVKGRRSATAALAPPAFTLPLPVSPRLSPLLPSPRPSPLATPFSLSPPLPSLIKARTEAGNILPLPFLLPSIAPSFTLPRPRFLPSPRFPSSMPPSSSSSSKDDWLLILILTLTLLFFVQTGRTKMDPARTQRRHGRQRAPGRIFARYRGGRRLTRRQTAGEAWREGGLTAGALARSQAYSN</sequence>
<keyword evidence="7" id="KW-0560">Oxidoreductase</keyword>
<dbReference type="Gene3D" id="2.60.120.10">
    <property type="entry name" value="Jelly Rolls"/>
    <property type="match status" value="1"/>
</dbReference>
<dbReference type="Pfam" id="PF03079">
    <property type="entry name" value="ARD"/>
    <property type="match status" value="1"/>
</dbReference>
<dbReference type="EC" id="1.13.11.54" evidence="10"/>
<evidence type="ECO:0000313" key="12">
    <source>
        <dbReference type="Proteomes" id="UP000623467"/>
    </source>
</evidence>
<dbReference type="InterPro" id="IPR004313">
    <property type="entry name" value="ARD"/>
</dbReference>
<keyword evidence="9" id="KW-0486">Methionine biosynthesis</keyword>
<comment type="catalytic activity">
    <reaction evidence="1">
        <text>1,2-dihydroxy-5-(methylsulfanyl)pent-1-en-3-one + O2 = 4-methylsulfanyl-2-oxobutanoate + formate + 2 H(+)</text>
        <dbReference type="Rhea" id="RHEA:24504"/>
        <dbReference type="ChEBI" id="CHEBI:15378"/>
        <dbReference type="ChEBI" id="CHEBI:15379"/>
        <dbReference type="ChEBI" id="CHEBI:15740"/>
        <dbReference type="ChEBI" id="CHEBI:16723"/>
        <dbReference type="ChEBI" id="CHEBI:49252"/>
        <dbReference type="EC" id="1.13.11.54"/>
    </reaction>
</comment>
<keyword evidence="3" id="KW-0533">Nickel</keyword>
<evidence type="ECO:0000256" key="10">
    <source>
        <dbReference type="ARBA" id="ARBA00039005"/>
    </source>
</evidence>
<keyword evidence="4" id="KW-0028">Amino-acid biosynthesis</keyword>
<evidence type="ECO:0000256" key="8">
    <source>
        <dbReference type="ARBA" id="ARBA00023004"/>
    </source>
</evidence>
<keyword evidence="8" id="KW-0408">Iron</keyword>
<organism evidence="11 12">
    <name type="scientific">Mycena sanguinolenta</name>
    <dbReference type="NCBI Taxonomy" id="230812"/>
    <lineage>
        <taxon>Eukaryota</taxon>
        <taxon>Fungi</taxon>
        <taxon>Dikarya</taxon>
        <taxon>Basidiomycota</taxon>
        <taxon>Agaricomycotina</taxon>
        <taxon>Agaricomycetes</taxon>
        <taxon>Agaricomycetidae</taxon>
        <taxon>Agaricales</taxon>
        <taxon>Marasmiineae</taxon>
        <taxon>Mycenaceae</taxon>
        <taxon>Mycena</taxon>
    </lineage>
</organism>
<evidence type="ECO:0000256" key="1">
    <source>
        <dbReference type="ARBA" id="ARBA00000428"/>
    </source>
</evidence>
<dbReference type="InterPro" id="IPR011051">
    <property type="entry name" value="RmlC_Cupin_sf"/>
</dbReference>
<dbReference type="InterPro" id="IPR014710">
    <property type="entry name" value="RmlC-like_jellyroll"/>
</dbReference>
<comment type="cofactor">
    <cofactor evidence="2">
        <name>Fe(2+)</name>
        <dbReference type="ChEBI" id="CHEBI:29033"/>
    </cofactor>
</comment>
<comment type="caution">
    <text evidence="11">The sequence shown here is derived from an EMBL/GenBank/DDBJ whole genome shotgun (WGS) entry which is preliminary data.</text>
</comment>
<gene>
    <name evidence="11" type="ORF">MSAN_01527600</name>
</gene>
<dbReference type="EMBL" id="JACAZH010000012">
    <property type="protein sequence ID" value="KAF7353388.1"/>
    <property type="molecule type" value="Genomic_DNA"/>
</dbReference>
<dbReference type="AlphaFoldDB" id="A0A8H6Y3D5"/>
<evidence type="ECO:0000313" key="11">
    <source>
        <dbReference type="EMBL" id="KAF7353388.1"/>
    </source>
</evidence>
<protein>
    <recommendedName>
        <fullName evidence="10">acireductone dioxygenase (Fe(2+)-requiring)</fullName>
        <ecNumber evidence="10">1.13.11.54</ecNumber>
    </recommendedName>
</protein>